<accession>A0A3Q3BCV6</accession>
<keyword evidence="9" id="KW-1185">Reference proteome</keyword>
<feature type="compositionally biased region" description="Acidic residues" evidence="7">
    <location>
        <begin position="209"/>
        <end position="220"/>
    </location>
</feature>
<evidence type="ECO:0000256" key="3">
    <source>
        <dbReference type="ARBA" id="ARBA00022490"/>
    </source>
</evidence>
<dbReference type="PANTHER" id="PTHR12425">
    <property type="entry name" value="SYNEMBRYN"/>
    <property type="match status" value="1"/>
</dbReference>
<evidence type="ECO:0000313" key="8">
    <source>
        <dbReference type="Ensembl" id="ENSKMAP00000027853.1"/>
    </source>
</evidence>
<keyword evidence="5" id="KW-0143">Chaperone</keyword>
<feature type="region of interest" description="Disordered" evidence="7">
    <location>
        <begin position="143"/>
        <end position="221"/>
    </location>
</feature>
<dbReference type="Proteomes" id="UP000264800">
    <property type="component" value="Unplaced"/>
</dbReference>
<keyword evidence="4 6" id="KW-0344">Guanine-nucleotide releasing factor</keyword>
<dbReference type="InterPro" id="IPR016024">
    <property type="entry name" value="ARM-type_fold"/>
</dbReference>
<dbReference type="OMA" id="CFFFNVE"/>
<comment type="subcellular location">
    <subcellularLocation>
        <location evidence="1">Cytoplasm</location>
        <location evidence="1">Cell cortex</location>
    </subcellularLocation>
</comment>
<reference evidence="8" key="2">
    <citation type="submission" date="2025-09" db="UniProtKB">
        <authorList>
            <consortium name="Ensembl"/>
        </authorList>
    </citation>
    <scope>IDENTIFICATION</scope>
</reference>
<evidence type="ECO:0000256" key="2">
    <source>
        <dbReference type="ARBA" id="ARBA00009049"/>
    </source>
</evidence>
<dbReference type="GO" id="GO:0001965">
    <property type="term" value="F:G-protein alpha-subunit binding"/>
    <property type="evidence" value="ECO:0007669"/>
    <property type="project" value="UniProtKB-UniRule"/>
</dbReference>
<dbReference type="PRINTS" id="PR01802">
    <property type="entry name" value="SYNEMBRYN"/>
</dbReference>
<feature type="compositionally biased region" description="Acidic residues" evidence="7">
    <location>
        <begin position="641"/>
        <end position="652"/>
    </location>
</feature>
<evidence type="ECO:0000256" key="1">
    <source>
        <dbReference type="ARBA" id="ARBA00004544"/>
    </source>
</evidence>
<keyword evidence="3 6" id="KW-0963">Cytoplasm</keyword>
<protein>
    <recommendedName>
        <fullName evidence="6">Synembryn</fullName>
    </recommendedName>
    <alternativeName>
        <fullName evidence="6">Protein Ric-8</fullName>
    </alternativeName>
</protein>
<comment type="function">
    <text evidence="6">Chaperone that specifically binds and folds nascent G alpha proteins prior to G protein heterotrimer formation. Also acts as a guanine nucleotide exchange factor (GEF) for G alpha proteins by stimulating exchange of bound GDP for free GTP.</text>
</comment>
<proteinExistence type="inferred from homology"/>
<dbReference type="GO" id="GO:0005938">
    <property type="term" value="C:cell cortex"/>
    <property type="evidence" value="ECO:0007669"/>
    <property type="project" value="UniProtKB-SubCell"/>
</dbReference>
<feature type="region of interest" description="Disordered" evidence="7">
    <location>
        <begin position="635"/>
        <end position="665"/>
    </location>
</feature>
<dbReference type="GeneTree" id="ENSGT00390000014700"/>
<dbReference type="Ensembl" id="ENSKMAT00000028203.1">
    <property type="protein sequence ID" value="ENSKMAP00000027853.1"/>
    <property type="gene ID" value="ENSKMAG00000020656.1"/>
</dbReference>
<dbReference type="GO" id="GO:0005886">
    <property type="term" value="C:plasma membrane"/>
    <property type="evidence" value="ECO:0007669"/>
    <property type="project" value="TreeGrafter"/>
</dbReference>
<comment type="subunit">
    <text evidence="6">Interacts with some GDP-bound G alpha proteins. Does not interact with G-alpha proteins when they are in complex with subunits beta and gamma.</text>
</comment>
<dbReference type="GeneID" id="108248468"/>
<dbReference type="Pfam" id="PF10165">
    <property type="entry name" value="Ric8"/>
    <property type="match status" value="1"/>
</dbReference>
<evidence type="ECO:0000256" key="5">
    <source>
        <dbReference type="ARBA" id="ARBA00023186"/>
    </source>
</evidence>
<reference evidence="8" key="1">
    <citation type="submission" date="2025-08" db="UniProtKB">
        <authorList>
            <consortium name="Ensembl"/>
        </authorList>
    </citation>
    <scope>IDENTIFICATION</scope>
</reference>
<dbReference type="SUPFAM" id="SSF48371">
    <property type="entry name" value="ARM repeat"/>
    <property type="match status" value="1"/>
</dbReference>
<evidence type="ECO:0000256" key="4">
    <source>
        <dbReference type="ARBA" id="ARBA00022658"/>
    </source>
</evidence>
<sequence>MTLDMERIIESIGQGDQDAVQLLLDRYNVQHAECFFFNTEAQERKKQQRLEEFKKNKIRECAPDSDMDSDEENPDLLLRQDLAAALLCFIGGQLQPAVLQACLHTLRILSRDRRALGPMITDSALLTLAHLGGIDPLQTCSEQEEEKTEVHSIKRQTQIQRRASGDWEEGSCSAPGMVSGSASTNGSDHQWRGDEGYVALTPGKKDVRDDDSEDENEEEGEVCRKEAMKVLCNIIYNSPQAQERASALRLLQGLWRSLKQAIWIREPPSGQFYKLRLLFLLTALRPELRLQLQQERGMSVLAKALEQCLAVRWGEGYHVIPDSTAPLISKEMSQDIIEILKTLFNIAHKSHRQEPDEEEVALYRHLVAVLRHCLLLSCDREDTLEELQGHTVNILSALPLACLDVLLAVSVDQASHKCEGVNMDCVHALLLFMDKRLNRGQKLKEKLTPVLNLLTKSSRVHRETRHYLRQKILPPLRDVGVRPEQDSTLRGQLVRLMTHVDTDVKDCAAELLFVLCKENVSRFVKYTGYGNAAGLLAARGLLNGRRNSGDGQLSSHYSSDSDSDTEEYREAKAKINLVTGRVEAEQPDPMEGMTEEEKEEEARRLISMIDRLSRDQIIQPMGVTAEGRLAPLWGQMRGHTEDEEEEDKEDDLNSLSEGWKEKQVE</sequence>
<dbReference type="STRING" id="37003.ENSKMAP00000027853"/>
<evidence type="ECO:0000256" key="6">
    <source>
        <dbReference type="RuleBase" id="RU369048"/>
    </source>
</evidence>
<feature type="region of interest" description="Disordered" evidence="7">
    <location>
        <begin position="548"/>
        <end position="601"/>
    </location>
</feature>
<comment type="similarity">
    <text evidence="2 6">Belongs to the synembryn family.</text>
</comment>
<dbReference type="GO" id="GO:0007186">
    <property type="term" value="P:G protein-coupled receptor signaling pathway"/>
    <property type="evidence" value="ECO:0007669"/>
    <property type="project" value="TreeGrafter"/>
</dbReference>
<dbReference type="RefSeq" id="XP_017292752.1">
    <property type="nucleotide sequence ID" value="XM_017437263.3"/>
</dbReference>
<dbReference type="OrthoDB" id="5585685at2759"/>
<dbReference type="InterPro" id="IPR019318">
    <property type="entry name" value="Gua_nucleotide_exch_fac_Ric8"/>
</dbReference>
<name>A0A3Q3BCV6_KRYMA</name>
<organism evidence="8 9">
    <name type="scientific">Kryptolebias marmoratus</name>
    <name type="common">Mangrove killifish</name>
    <name type="synonym">Rivulus marmoratus</name>
    <dbReference type="NCBI Taxonomy" id="37003"/>
    <lineage>
        <taxon>Eukaryota</taxon>
        <taxon>Metazoa</taxon>
        <taxon>Chordata</taxon>
        <taxon>Craniata</taxon>
        <taxon>Vertebrata</taxon>
        <taxon>Euteleostomi</taxon>
        <taxon>Actinopterygii</taxon>
        <taxon>Neopterygii</taxon>
        <taxon>Teleostei</taxon>
        <taxon>Neoteleostei</taxon>
        <taxon>Acanthomorphata</taxon>
        <taxon>Ovalentaria</taxon>
        <taxon>Atherinomorphae</taxon>
        <taxon>Cyprinodontiformes</taxon>
        <taxon>Rivulidae</taxon>
        <taxon>Kryptolebias</taxon>
    </lineage>
</organism>
<dbReference type="InterPro" id="IPR008376">
    <property type="entry name" value="Chaperone_Ric-8_A/B"/>
</dbReference>
<feature type="compositionally biased region" description="Acidic residues" evidence="7">
    <location>
        <begin position="585"/>
        <end position="599"/>
    </location>
</feature>
<dbReference type="AlphaFoldDB" id="A0A3Q3BCV6"/>
<evidence type="ECO:0000313" key="9">
    <source>
        <dbReference type="Proteomes" id="UP000264800"/>
    </source>
</evidence>
<dbReference type="KEGG" id="kmr:108248468"/>
<dbReference type="PANTHER" id="PTHR12425:SF3">
    <property type="entry name" value="SYNEMBRYN"/>
    <property type="match status" value="1"/>
</dbReference>
<dbReference type="GO" id="GO:0005085">
    <property type="term" value="F:guanyl-nucleotide exchange factor activity"/>
    <property type="evidence" value="ECO:0007669"/>
    <property type="project" value="UniProtKB-UniRule"/>
</dbReference>
<evidence type="ECO:0000256" key="7">
    <source>
        <dbReference type="SAM" id="MobiDB-lite"/>
    </source>
</evidence>